<name>A0ABW6V3F1_MICFU</name>
<comment type="caution">
    <text evidence="3">The sequence shown here is derived from an EMBL/GenBank/DDBJ whole genome shotgun (WGS) entry which is preliminary data.</text>
</comment>
<dbReference type="RefSeq" id="WP_387342242.1">
    <property type="nucleotide sequence ID" value="NZ_JBIAXI010000007.1"/>
</dbReference>
<keyword evidence="2" id="KW-0732">Signal</keyword>
<dbReference type="GO" id="GO:0016787">
    <property type="term" value="F:hydrolase activity"/>
    <property type="evidence" value="ECO:0007669"/>
    <property type="project" value="UniProtKB-KW"/>
</dbReference>
<feature type="compositionally biased region" description="Basic and acidic residues" evidence="1">
    <location>
        <begin position="347"/>
        <end position="370"/>
    </location>
</feature>
<feature type="region of interest" description="Disordered" evidence="1">
    <location>
        <begin position="300"/>
        <end position="418"/>
    </location>
</feature>
<dbReference type="Proteomes" id="UP001602119">
    <property type="component" value="Unassembled WGS sequence"/>
</dbReference>
<dbReference type="SUPFAM" id="SSF50494">
    <property type="entry name" value="Trypsin-like serine proteases"/>
    <property type="match status" value="1"/>
</dbReference>
<keyword evidence="3" id="KW-0378">Hydrolase</keyword>
<reference evidence="3 4" key="1">
    <citation type="submission" date="2024-10" db="EMBL/GenBank/DDBJ databases">
        <title>The Natural Products Discovery Center: Release of the First 8490 Sequenced Strains for Exploring Actinobacteria Biosynthetic Diversity.</title>
        <authorList>
            <person name="Kalkreuter E."/>
            <person name="Kautsar S.A."/>
            <person name="Yang D."/>
            <person name="Bader C.D."/>
            <person name="Teijaro C.N."/>
            <person name="Fluegel L."/>
            <person name="Davis C.M."/>
            <person name="Simpson J.R."/>
            <person name="Lauterbach L."/>
            <person name="Steele A.D."/>
            <person name="Gui C."/>
            <person name="Meng S."/>
            <person name="Li G."/>
            <person name="Viehrig K."/>
            <person name="Ye F."/>
            <person name="Su P."/>
            <person name="Kiefer A.F."/>
            <person name="Nichols A."/>
            <person name="Cepeda A.J."/>
            <person name="Yan W."/>
            <person name="Fan B."/>
            <person name="Jiang Y."/>
            <person name="Adhikari A."/>
            <person name="Zheng C.-J."/>
            <person name="Schuster L."/>
            <person name="Cowan T.M."/>
            <person name="Smanski M.J."/>
            <person name="Chevrette M.G."/>
            <person name="De Carvalho L.P.S."/>
            <person name="Shen B."/>
        </authorList>
    </citation>
    <scope>NUCLEOTIDE SEQUENCE [LARGE SCALE GENOMIC DNA]</scope>
    <source>
        <strain evidence="3 4">NPDC001281</strain>
    </source>
</reference>
<gene>
    <name evidence="3" type="ORF">ACFY05_13350</name>
</gene>
<dbReference type="InterPro" id="IPR009003">
    <property type="entry name" value="Peptidase_S1_PA"/>
</dbReference>
<evidence type="ECO:0000313" key="3">
    <source>
        <dbReference type="EMBL" id="MFF4773838.1"/>
    </source>
</evidence>
<evidence type="ECO:0000256" key="1">
    <source>
        <dbReference type="SAM" id="MobiDB-lite"/>
    </source>
</evidence>
<dbReference type="Gene3D" id="2.40.10.10">
    <property type="entry name" value="Trypsin-like serine proteases"/>
    <property type="match status" value="2"/>
</dbReference>
<sequence>MKRSLAFGGLVATAGLLAAGLAAPAQAAGDVASTPLANTNLAAQEVAAFWYGEAKANLINATPYGVETKIVAKHVSTGGPSADTKPGVVPAIGDEKKTTSKSKNVNLPKTVGKVFFIGGDGRPHWCTATSVQSGYRNLVATAGHCVYDTESNKATLDKWVFVPGYYQGKTPWGIYVGKQAFTHYDYDVYEDGDRDYAFVTVYNGVLPESVRADRHYESKVFRTRAEAEKELRRLEADKTTGWSDLRIVEVRGGRGNDDHHHGRGDHRGRDNDRGRDYDRGRDNDRGYKVAVSVADFAKLNPNKDLTGNGPWAEGTGADAPVEISKSDYRSDQDSYVSRDGSTLYFRKPVDGKPGDGDGHHGGGKDGDHHGGGKGGGKGGWGDGRDLAPSPSPSPVTSESPAADSTPANDQGEDKGKGRERVYKYFKRTFWATKQGVVGYKVVGKKLAIGLKDVGRLGDNVGGQGLAYNQKVGKPVFIFGYPSGSHPDGNYAFTGKTLKWAYGKTFAVQAPEVKGEELLGVKTSFTGEGSIGSSWLLNYQSARRLGYLNGVTIGLADTDKNGRIDTSVSPYFDGETYGVYKSAANLWSGKIV</sequence>
<organism evidence="3 4">
    <name type="scientific">Microtetraspora fusca</name>
    <dbReference type="NCBI Taxonomy" id="1997"/>
    <lineage>
        <taxon>Bacteria</taxon>
        <taxon>Bacillati</taxon>
        <taxon>Actinomycetota</taxon>
        <taxon>Actinomycetes</taxon>
        <taxon>Streptosporangiales</taxon>
        <taxon>Streptosporangiaceae</taxon>
        <taxon>Microtetraspora</taxon>
    </lineage>
</organism>
<dbReference type="EMBL" id="JBIAXI010000007">
    <property type="protein sequence ID" value="MFF4773838.1"/>
    <property type="molecule type" value="Genomic_DNA"/>
</dbReference>
<dbReference type="EC" id="3.4.21.-" evidence="3"/>
<feature type="chain" id="PRO_5046362693" evidence="2">
    <location>
        <begin position="28"/>
        <end position="591"/>
    </location>
</feature>
<proteinExistence type="predicted"/>
<keyword evidence="4" id="KW-1185">Reference proteome</keyword>
<protein>
    <submittedName>
        <fullName evidence="3">Trypsin-like serine peptidase</fullName>
        <ecNumber evidence="3">3.4.21.-</ecNumber>
    </submittedName>
</protein>
<evidence type="ECO:0000313" key="4">
    <source>
        <dbReference type="Proteomes" id="UP001602119"/>
    </source>
</evidence>
<feature type="signal peptide" evidence="2">
    <location>
        <begin position="1"/>
        <end position="27"/>
    </location>
</feature>
<feature type="region of interest" description="Disordered" evidence="1">
    <location>
        <begin position="252"/>
        <end position="283"/>
    </location>
</feature>
<dbReference type="InterPro" id="IPR043504">
    <property type="entry name" value="Peptidase_S1_PA_chymotrypsin"/>
</dbReference>
<evidence type="ECO:0000256" key="2">
    <source>
        <dbReference type="SAM" id="SignalP"/>
    </source>
</evidence>
<accession>A0ABW6V3F1</accession>
<feature type="compositionally biased region" description="Gly residues" evidence="1">
    <location>
        <begin position="372"/>
        <end position="381"/>
    </location>
</feature>